<organism evidence="2 3">
    <name type="scientific">Roseivivax jejudonensis</name>
    <dbReference type="NCBI Taxonomy" id="1529041"/>
    <lineage>
        <taxon>Bacteria</taxon>
        <taxon>Pseudomonadati</taxon>
        <taxon>Pseudomonadota</taxon>
        <taxon>Alphaproteobacteria</taxon>
        <taxon>Rhodobacterales</taxon>
        <taxon>Roseobacteraceae</taxon>
        <taxon>Roseivivax</taxon>
    </lineage>
</organism>
<dbReference type="AlphaFoldDB" id="A0A1X6ZXB6"/>
<evidence type="ECO:0000313" key="2">
    <source>
        <dbReference type="EMBL" id="SLN64406.1"/>
    </source>
</evidence>
<reference evidence="2 3" key="1">
    <citation type="submission" date="2017-03" db="EMBL/GenBank/DDBJ databases">
        <authorList>
            <person name="Afonso C.L."/>
            <person name="Miller P.J."/>
            <person name="Scott M.A."/>
            <person name="Spackman E."/>
            <person name="Goraichik I."/>
            <person name="Dimitrov K.M."/>
            <person name="Suarez D.L."/>
            <person name="Swayne D.E."/>
        </authorList>
    </citation>
    <scope>NUCLEOTIDE SEQUENCE [LARGE SCALE GENOMIC DNA]</scope>
    <source>
        <strain evidence="2 3">CECT 8625</strain>
    </source>
</reference>
<keyword evidence="1" id="KW-0812">Transmembrane</keyword>
<dbReference type="RefSeq" id="WP_085792957.1">
    <property type="nucleotide sequence ID" value="NZ_FWFK01000006.1"/>
</dbReference>
<evidence type="ECO:0008006" key="4">
    <source>
        <dbReference type="Google" id="ProtNLM"/>
    </source>
</evidence>
<keyword evidence="1" id="KW-0472">Membrane</keyword>
<name>A0A1X6ZXB6_9RHOB</name>
<feature type="transmembrane region" description="Helical" evidence="1">
    <location>
        <begin position="160"/>
        <end position="178"/>
    </location>
</feature>
<keyword evidence="3" id="KW-1185">Reference proteome</keyword>
<dbReference type="Proteomes" id="UP000193570">
    <property type="component" value="Unassembled WGS sequence"/>
</dbReference>
<evidence type="ECO:0000313" key="3">
    <source>
        <dbReference type="Proteomes" id="UP000193570"/>
    </source>
</evidence>
<feature type="transmembrane region" description="Helical" evidence="1">
    <location>
        <begin position="95"/>
        <end position="119"/>
    </location>
</feature>
<evidence type="ECO:0000256" key="1">
    <source>
        <dbReference type="SAM" id="Phobius"/>
    </source>
</evidence>
<keyword evidence="1" id="KW-1133">Transmembrane helix</keyword>
<dbReference type="EMBL" id="FWFK01000006">
    <property type="protein sequence ID" value="SLN64406.1"/>
    <property type="molecule type" value="Genomic_DNA"/>
</dbReference>
<feature type="transmembrane region" description="Helical" evidence="1">
    <location>
        <begin position="131"/>
        <end position="148"/>
    </location>
</feature>
<dbReference type="OrthoDB" id="5797013at2"/>
<proteinExistence type="predicted"/>
<gene>
    <name evidence="2" type="ORF">ROJ8625_03271</name>
</gene>
<accession>A0A1X6ZXB6</accession>
<feature type="transmembrane region" description="Helical" evidence="1">
    <location>
        <begin position="62"/>
        <end position="80"/>
    </location>
</feature>
<sequence length="204" mass="21339">MSRFAYLSDPAWRRAVLVDGFGKGFWGFAAAAVVTGIACWAIKGQEAVADAIINDGALLVDLMPRVVVALSIAALIWFLLPRDRISGLVGTESGFAGLLIATAAGAVTPGGPASAYALLAVLAGSGADRGAMVAYITSWATLGLQRILVWDVPFMGAEFAFLRVLVSLPLPVLAGMLARQLPFELRIKDDPDHGGTSDSRPSRA</sequence>
<feature type="transmembrane region" description="Helical" evidence="1">
    <location>
        <begin position="24"/>
        <end position="42"/>
    </location>
</feature>
<protein>
    <recommendedName>
        <fullName evidence="4">Permease</fullName>
    </recommendedName>
</protein>